<protein>
    <submittedName>
        <fullName evidence="2">Exodeoxyribonuclease VIII</fullName>
    </submittedName>
</protein>
<keyword evidence="3" id="KW-1185">Reference proteome</keyword>
<sequence>MPVKPGVYHNISNEDYHAGPGVSKSQLDDVALNPAIYKWRKDAPVDPEKTAALDMGSALHCMLLEPGEFDKRYIVAPAFNRRTNQGKAEEQTFLDDASRMNMTVLDAEQGRKLLLMRDSAMAHPAASYFLKDEGYCESSIYWRDSETDELCRIRPDKYLANRAVILDVKKVADMSRFSRHIEEFRYHVQAAMYCEGFYRCFQEYPQFVFIAVSETIDCGRYPVRTFELHDDDMHSGMKLFRQNLDTFHHCRLNDYWGGIETIQRPVWARRQENQ</sequence>
<proteinExistence type="predicted"/>
<accession>A0A1I3YQV0</accession>
<dbReference type="EMBL" id="FOSD01000006">
    <property type="protein sequence ID" value="SFK34175.1"/>
    <property type="molecule type" value="Genomic_DNA"/>
</dbReference>
<dbReference type="InterPro" id="IPR024432">
    <property type="entry name" value="Put_RecE_PDDEXK-like_dom"/>
</dbReference>
<feature type="domain" description="Putative exodeoxyribonuclease 8 PDDEXK-like" evidence="1">
    <location>
        <begin position="33"/>
        <end position="256"/>
    </location>
</feature>
<gene>
    <name evidence="2" type="ORF">SAMN05518863_106180</name>
</gene>
<organism evidence="2 3">
    <name type="scientific">Candidatus Pantoea symbiotica</name>
    <dbReference type="NCBI Taxonomy" id="1884370"/>
    <lineage>
        <taxon>Bacteria</taxon>
        <taxon>Pseudomonadati</taxon>
        <taxon>Pseudomonadota</taxon>
        <taxon>Gammaproteobacteria</taxon>
        <taxon>Enterobacterales</taxon>
        <taxon>Erwiniaceae</taxon>
        <taxon>Pantoea</taxon>
    </lineage>
</organism>
<reference evidence="2 3" key="1">
    <citation type="submission" date="2016-10" db="EMBL/GenBank/DDBJ databases">
        <authorList>
            <person name="Varghese N."/>
            <person name="Submissions S."/>
        </authorList>
    </citation>
    <scope>NUCLEOTIDE SEQUENCE [LARGE SCALE GENOMIC DNA]</scope>
    <source>
        <strain evidence="2 3">YR512</strain>
    </source>
</reference>
<dbReference type="RefSeq" id="WP_091003949.1">
    <property type="nucleotide sequence ID" value="NZ_FOSD01000006.1"/>
</dbReference>
<dbReference type="Pfam" id="PF12684">
    <property type="entry name" value="DUF3799"/>
    <property type="match status" value="1"/>
</dbReference>
<evidence type="ECO:0000313" key="3">
    <source>
        <dbReference type="Proteomes" id="UP000198841"/>
    </source>
</evidence>
<name>A0A1I3YQV0_9GAMM</name>
<comment type="caution">
    <text evidence="2">The sequence shown here is derived from an EMBL/GenBank/DDBJ whole genome shotgun (WGS) entry which is preliminary data.</text>
</comment>
<evidence type="ECO:0000313" key="2">
    <source>
        <dbReference type="EMBL" id="SFK34175.1"/>
    </source>
</evidence>
<dbReference type="Proteomes" id="UP000198841">
    <property type="component" value="Unassembled WGS sequence"/>
</dbReference>
<dbReference type="InterPro" id="IPR011604">
    <property type="entry name" value="PDDEXK-like_dom_sf"/>
</dbReference>
<evidence type="ECO:0000259" key="1">
    <source>
        <dbReference type="Pfam" id="PF12684"/>
    </source>
</evidence>
<dbReference type="Gene3D" id="3.90.320.10">
    <property type="match status" value="1"/>
</dbReference>